<organism evidence="1 2">
    <name type="scientific">Streblomastix strix</name>
    <dbReference type="NCBI Taxonomy" id="222440"/>
    <lineage>
        <taxon>Eukaryota</taxon>
        <taxon>Metamonada</taxon>
        <taxon>Preaxostyla</taxon>
        <taxon>Oxymonadida</taxon>
        <taxon>Streblomastigidae</taxon>
        <taxon>Streblomastix</taxon>
    </lineage>
</organism>
<gene>
    <name evidence="1" type="ORF">EZS28_010019</name>
</gene>
<sequence>MSNVYIDERLLDAAGLSDFSELYAYIKERYPKPLEQQPQPVPIGDQILQQQVKNNDDIIYASNEEFEPPVPNAITKLDLSSQLERNSFLASSGSDPQLIVYGDRIALTASYATTGVFPNASNEASNEAASDSFIDEVQMAERKKLIVFLILYYLQMVKVQASLRLTIRVNTNGFR</sequence>
<evidence type="ECO:0000313" key="1">
    <source>
        <dbReference type="EMBL" id="KAA6394452.1"/>
    </source>
</evidence>
<dbReference type="Proteomes" id="UP000324800">
    <property type="component" value="Unassembled WGS sequence"/>
</dbReference>
<name>A0A5J4WIU9_9EUKA</name>
<protein>
    <submittedName>
        <fullName evidence="1">Uncharacterized protein</fullName>
    </submittedName>
</protein>
<comment type="caution">
    <text evidence="1">The sequence shown here is derived from an EMBL/GenBank/DDBJ whole genome shotgun (WGS) entry which is preliminary data.</text>
</comment>
<evidence type="ECO:0000313" key="2">
    <source>
        <dbReference type="Proteomes" id="UP000324800"/>
    </source>
</evidence>
<proteinExistence type="predicted"/>
<accession>A0A5J4WIU9</accession>
<reference evidence="1 2" key="1">
    <citation type="submission" date="2019-03" db="EMBL/GenBank/DDBJ databases">
        <title>Single cell metagenomics reveals metabolic interactions within the superorganism composed of flagellate Streblomastix strix and complex community of Bacteroidetes bacteria on its surface.</title>
        <authorList>
            <person name="Treitli S.C."/>
            <person name="Kolisko M."/>
            <person name="Husnik F."/>
            <person name="Keeling P."/>
            <person name="Hampl V."/>
        </authorList>
    </citation>
    <scope>NUCLEOTIDE SEQUENCE [LARGE SCALE GENOMIC DNA]</scope>
    <source>
        <strain evidence="1">ST1C</strain>
    </source>
</reference>
<dbReference type="AlphaFoldDB" id="A0A5J4WIU9"/>
<dbReference type="EMBL" id="SNRW01001940">
    <property type="protein sequence ID" value="KAA6394452.1"/>
    <property type="molecule type" value="Genomic_DNA"/>
</dbReference>